<dbReference type="EMBL" id="ABCC02000038">
    <property type="protein sequence ID" value="EDP14858.1"/>
    <property type="molecule type" value="Genomic_DNA"/>
</dbReference>
<gene>
    <name evidence="1" type="ORF">CLOBOL_04838</name>
</gene>
<reference evidence="1 2" key="1">
    <citation type="submission" date="2007-08" db="EMBL/GenBank/DDBJ databases">
        <authorList>
            <person name="Fulton L."/>
            <person name="Clifton S."/>
            <person name="Fulton B."/>
            <person name="Xu J."/>
            <person name="Minx P."/>
            <person name="Pepin K.H."/>
            <person name="Johnson M."/>
            <person name="Thiruvilangam P."/>
            <person name="Bhonagiri V."/>
            <person name="Nash W.E."/>
            <person name="Mardis E.R."/>
            <person name="Wilson R.K."/>
        </authorList>
    </citation>
    <scope>NUCLEOTIDE SEQUENCE [LARGE SCALE GENOMIC DNA]</scope>
    <source>
        <strain evidence="2">ATCC BAA-613 / DSM 15670 / CCUG 46953 / JCM 12243 / WAL 16351</strain>
    </source>
</reference>
<dbReference type="AlphaFoldDB" id="A8RXB1"/>
<accession>A8RXB1</accession>
<dbReference type="Proteomes" id="UP000005396">
    <property type="component" value="Unassembled WGS sequence"/>
</dbReference>
<name>A8RXB1_ENTBW</name>
<dbReference type="PaxDb" id="411902-CLOBOL_04838"/>
<dbReference type="HOGENOM" id="CLU_3364176_0_0_9"/>
<evidence type="ECO:0000313" key="1">
    <source>
        <dbReference type="EMBL" id="EDP14858.1"/>
    </source>
</evidence>
<comment type="caution">
    <text evidence="1">The sequence shown here is derived from an EMBL/GenBank/DDBJ whole genome shotgun (WGS) entry which is preliminary data.</text>
</comment>
<sequence>MTGDRRAVVGTAPGKCQIIIDRCERKGQRWETLPF</sequence>
<protein>
    <submittedName>
        <fullName evidence="1">Uncharacterized protein</fullName>
    </submittedName>
</protein>
<organism evidence="1 2">
    <name type="scientific">Enterocloster bolteae (strain ATCC BAA-613 / DSM 15670 / CCUG 46953 / JCM 12243 / WAL 16351)</name>
    <name type="common">Clostridium bolteae</name>
    <dbReference type="NCBI Taxonomy" id="411902"/>
    <lineage>
        <taxon>Bacteria</taxon>
        <taxon>Bacillati</taxon>
        <taxon>Bacillota</taxon>
        <taxon>Clostridia</taxon>
        <taxon>Lachnospirales</taxon>
        <taxon>Lachnospiraceae</taxon>
        <taxon>Enterocloster</taxon>
    </lineage>
</organism>
<evidence type="ECO:0000313" key="2">
    <source>
        <dbReference type="Proteomes" id="UP000005396"/>
    </source>
</evidence>
<proteinExistence type="predicted"/>
<reference evidence="1 2" key="2">
    <citation type="submission" date="2007-09" db="EMBL/GenBank/DDBJ databases">
        <title>Draft genome sequence of Clostridium bolteae (ATCC BAA-613).</title>
        <authorList>
            <person name="Sudarsanam P."/>
            <person name="Ley R."/>
            <person name="Guruge J."/>
            <person name="Turnbaugh P.J."/>
            <person name="Mahowald M."/>
            <person name="Liep D."/>
            <person name="Gordon J."/>
        </authorList>
    </citation>
    <scope>NUCLEOTIDE SEQUENCE [LARGE SCALE GENOMIC DNA]</scope>
    <source>
        <strain evidence="2">ATCC BAA-613 / DSM 15670 / CCUG 46953 / JCM 12243 / WAL 16351</strain>
    </source>
</reference>